<sequence length="189" mass="19702">MTPAENAPRPHLGPRARRRAAIAVAVAVVAAVLAVVGFIAAERARPIPDDAQRTALLTATRDAVTALTNFAPDSGAQARREVAVQLTAPLASAYEVSGADVILPGAVAAGVTMTSRVVGTGVDSYGDDTARVLVFIDQTVTTPPSDGATPDDQQARNGERTSIARWASMRNVEGHWRLADLDPVGDVTR</sequence>
<keyword evidence="3" id="KW-0812">Transmembrane</keyword>
<evidence type="ECO:0000313" key="4">
    <source>
        <dbReference type="EMBL" id="MEE4021509.1"/>
    </source>
</evidence>
<comment type="subcellular location">
    <subcellularLocation>
        <location evidence="1">Membrane</location>
    </subcellularLocation>
</comment>
<evidence type="ECO:0008006" key="6">
    <source>
        <dbReference type="Google" id="ProtNLM"/>
    </source>
</evidence>
<evidence type="ECO:0000313" key="5">
    <source>
        <dbReference type="Proteomes" id="UP001335729"/>
    </source>
</evidence>
<protein>
    <recommendedName>
        <fullName evidence="6">Mce-associated membrane protein</fullName>
    </recommendedName>
</protein>
<organism evidence="4 5">
    <name type="scientific">Gordonia prachuapensis</name>
    <dbReference type="NCBI Taxonomy" id="3115651"/>
    <lineage>
        <taxon>Bacteria</taxon>
        <taxon>Bacillati</taxon>
        <taxon>Actinomycetota</taxon>
        <taxon>Actinomycetes</taxon>
        <taxon>Mycobacteriales</taxon>
        <taxon>Gordoniaceae</taxon>
        <taxon>Gordonia</taxon>
    </lineage>
</organism>
<dbReference type="EMBL" id="JAZDUE010000001">
    <property type="protein sequence ID" value="MEE4021509.1"/>
    <property type="molecule type" value="Genomic_DNA"/>
</dbReference>
<keyword evidence="5" id="KW-1185">Reference proteome</keyword>
<evidence type="ECO:0000256" key="1">
    <source>
        <dbReference type="ARBA" id="ARBA00004370"/>
    </source>
</evidence>
<reference evidence="4 5" key="1">
    <citation type="submission" date="2024-01" db="EMBL/GenBank/DDBJ databases">
        <title>Draft genome sequence of Gordonia sp. PKS22-38.</title>
        <authorList>
            <person name="Suphannarot A."/>
            <person name="Mingma R."/>
        </authorList>
    </citation>
    <scope>NUCLEOTIDE SEQUENCE [LARGE SCALE GENOMIC DNA]</scope>
    <source>
        <strain evidence="4 5">PKS22-38</strain>
    </source>
</reference>
<dbReference type="RefSeq" id="WP_330502871.1">
    <property type="nucleotide sequence ID" value="NZ_JAZDUE010000001.1"/>
</dbReference>
<name>A0ABU7MMG2_9ACTN</name>
<accession>A0ABU7MMG2</accession>
<feature type="transmembrane region" description="Helical" evidence="3">
    <location>
        <begin position="20"/>
        <end position="41"/>
    </location>
</feature>
<comment type="caution">
    <text evidence="4">The sequence shown here is derived from an EMBL/GenBank/DDBJ whole genome shotgun (WGS) entry which is preliminary data.</text>
</comment>
<dbReference type="Proteomes" id="UP001335729">
    <property type="component" value="Unassembled WGS sequence"/>
</dbReference>
<dbReference type="PANTHER" id="PTHR37042:SF4">
    <property type="entry name" value="OUTER MEMBRANE PROTEIN RV1973"/>
    <property type="match status" value="1"/>
</dbReference>
<keyword evidence="3" id="KW-1133">Transmembrane helix</keyword>
<evidence type="ECO:0000256" key="3">
    <source>
        <dbReference type="SAM" id="Phobius"/>
    </source>
</evidence>
<keyword evidence="2 3" id="KW-0472">Membrane</keyword>
<evidence type="ECO:0000256" key="2">
    <source>
        <dbReference type="ARBA" id="ARBA00023136"/>
    </source>
</evidence>
<dbReference type="PANTHER" id="PTHR37042">
    <property type="entry name" value="OUTER MEMBRANE PROTEIN RV1973"/>
    <property type="match status" value="1"/>
</dbReference>
<proteinExistence type="predicted"/>
<gene>
    <name evidence="4" type="ORF">V1Y59_00355</name>
</gene>